<dbReference type="AlphaFoldDB" id="A0A9X0XG20"/>
<dbReference type="PROSITE" id="PS51257">
    <property type="entry name" value="PROKAR_LIPOPROTEIN"/>
    <property type="match status" value="1"/>
</dbReference>
<dbReference type="Proteomes" id="UP000643207">
    <property type="component" value="Unassembled WGS sequence"/>
</dbReference>
<comment type="caution">
    <text evidence="3">The sequence shown here is derived from an EMBL/GenBank/DDBJ whole genome shotgun (WGS) entry which is preliminary data.</text>
</comment>
<evidence type="ECO:0000256" key="1">
    <source>
        <dbReference type="SAM" id="MobiDB-lite"/>
    </source>
</evidence>
<sequence>MRTTSRSLRLAAPLLVLLLAACGGGSDDLSVAEAVRSGSTAVFTAFVVEEAERSPETTEPLSLDSVLGELPPTSETDEPREL</sequence>
<dbReference type="RefSeq" id="WP_201823910.1">
    <property type="nucleotide sequence ID" value="NZ_JAERRA010000001.1"/>
</dbReference>
<proteinExistence type="predicted"/>
<evidence type="ECO:0000313" key="4">
    <source>
        <dbReference type="Proteomes" id="UP000643207"/>
    </source>
</evidence>
<dbReference type="EMBL" id="JAERRA010000001">
    <property type="protein sequence ID" value="MBL0718865.1"/>
    <property type="molecule type" value="Genomic_DNA"/>
</dbReference>
<protein>
    <submittedName>
        <fullName evidence="3">Uncharacterized protein</fullName>
    </submittedName>
</protein>
<evidence type="ECO:0000313" key="3">
    <source>
        <dbReference type="EMBL" id="MBL0718865.1"/>
    </source>
</evidence>
<name>A0A9X0XG20_9BURK</name>
<keyword evidence="4" id="KW-1185">Reference proteome</keyword>
<feature type="signal peptide" evidence="2">
    <location>
        <begin position="1"/>
        <end position="25"/>
    </location>
</feature>
<organism evidence="3 4">
    <name type="scientific">Aquariibacter lacus</name>
    <dbReference type="NCBI Taxonomy" id="2801332"/>
    <lineage>
        <taxon>Bacteria</taxon>
        <taxon>Pseudomonadati</taxon>
        <taxon>Pseudomonadota</taxon>
        <taxon>Betaproteobacteria</taxon>
        <taxon>Burkholderiales</taxon>
        <taxon>Sphaerotilaceae</taxon>
        <taxon>Aquariibacter</taxon>
    </lineage>
</organism>
<feature type="chain" id="PRO_5040981811" evidence="2">
    <location>
        <begin position="26"/>
        <end position="82"/>
    </location>
</feature>
<accession>A0A9X0XG20</accession>
<reference evidence="3 4" key="1">
    <citation type="submission" date="2021-01" db="EMBL/GenBank/DDBJ databases">
        <title>Piscinibacter sp. Jin2 Genome sequencing and assembly.</title>
        <authorList>
            <person name="Kim I."/>
        </authorList>
    </citation>
    <scope>NUCLEOTIDE SEQUENCE [LARGE SCALE GENOMIC DNA]</scope>
    <source>
        <strain evidence="3 4">Jin2</strain>
    </source>
</reference>
<keyword evidence="2" id="KW-0732">Signal</keyword>
<gene>
    <name evidence="3" type="ORF">JI742_03080</name>
</gene>
<evidence type="ECO:0000256" key="2">
    <source>
        <dbReference type="SAM" id="SignalP"/>
    </source>
</evidence>
<feature type="region of interest" description="Disordered" evidence="1">
    <location>
        <begin position="51"/>
        <end position="82"/>
    </location>
</feature>